<feature type="chain" id="PRO_5028312278" evidence="2">
    <location>
        <begin position="31"/>
        <end position="148"/>
    </location>
</feature>
<dbReference type="OrthoDB" id="6366777at2759"/>
<organism evidence="3 4">
    <name type="scientific">Dinoponera quadriceps</name>
    <name type="common">South American ant</name>
    <dbReference type="NCBI Taxonomy" id="609295"/>
    <lineage>
        <taxon>Eukaryota</taxon>
        <taxon>Metazoa</taxon>
        <taxon>Ecdysozoa</taxon>
        <taxon>Arthropoda</taxon>
        <taxon>Hexapoda</taxon>
        <taxon>Insecta</taxon>
        <taxon>Pterygota</taxon>
        <taxon>Neoptera</taxon>
        <taxon>Endopterygota</taxon>
        <taxon>Hymenoptera</taxon>
        <taxon>Apocrita</taxon>
        <taxon>Aculeata</taxon>
        <taxon>Formicoidea</taxon>
        <taxon>Formicidae</taxon>
        <taxon>Ponerinae</taxon>
        <taxon>Ponerini</taxon>
        <taxon>Dinoponera</taxon>
    </lineage>
</organism>
<evidence type="ECO:0000313" key="3">
    <source>
        <dbReference type="Proteomes" id="UP000515204"/>
    </source>
</evidence>
<evidence type="ECO:0000256" key="2">
    <source>
        <dbReference type="SAM" id="SignalP"/>
    </source>
</evidence>
<dbReference type="GeneID" id="106744968"/>
<dbReference type="Proteomes" id="UP000515204">
    <property type="component" value="Unplaced"/>
</dbReference>
<keyword evidence="2" id="KW-0732">Signal</keyword>
<sequence>MWNNATSGFSVYLFVLLLTVLASGSDKAEAKRSGGSRTGGCSIFGHSCFGGHGKRFDPLARRMLEASNNLPSRHPQESEISSPNDDEDDDDLLFVLPNDKLRERSERSFIPSRRDTRPFNSYRLSSLVDQWLSTHRRPHRTDLEVTNK</sequence>
<name>A0A6P3XCM2_DINQU</name>
<evidence type="ECO:0000313" key="4">
    <source>
        <dbReference type="RefSeq" id="XP_014475644.1"/>
    </source>
</evidence>
<dbReference type="KEGG" id="dqu:106744968"/>
<accession>A0A6P3XCM2</accession>
<gene>
    <name evidence="4" type="primary">LOC106744968</name>
</gene>
<dbReference type="RefSeq" id="XP_014475644.1">
    <property type="nucleotide sequence ID" value="XM_014620158.1"/>
</dbReference>
<feature type="region of interest" description="Disordered" evidence="1">
    <location>
        <begin position="64"/>
        <end position="92"/>
    </location>
</feature>
<keyword evidence="3" id="KW-1185">Reference proteome</keyword>
<protein>
    <submittedName>
        <fullName evidence="4">Uncharacterized protein LOC106744968</fullName>
    </submittedName>
</protein>
<evidence type="ECO:0000256" key="1">
    <source>
        <dbReference type="SAM" id="MobiDB-lite"/>
    </source>
</evidence>
<reference evidence="4" key="1">
    <citation type="submission" date="2025-08" db="UniProtKB">
        <authorList>
            <consortium name="RefSeq"/>
        </authorList>
    </citation>
    <scope>IDENTIFICATION</scope>
</reference>
<dbReference type="AlphaFoldDB" id="A0A6P3XCM2"/>
<proteinExistence type="predicted"/>
<feature type="signal peptide" evidence="2">
    <location>
        <begin position="1"/>
        <end position="30"/>
    </location>
</feature>